<accession>A0A7G8Q277</accession>
<protein>
    <recommendedName>
        <fullName evidence="2">Poly(3-hydroxyalkanoate) polymerase subunit PhaE</fullName>
    </recommendedName>
</protein>
<feature type="region of interest" description="Disordered" evidence="4">
    <location>
        <begin position="301"/>
        <end position="355"/>
    </location>
</feature>
<evidence type="ECO:0000256" key="1">
    <source>
        <dbReference type="ARBA" id="ARBA00004683"/>
    </source>
</evidence>
<dbReference type="KEGG" id="dtl:H8F01_17680"/>
<dbReference type="InterPro" id="IPR010123">
    <property type="entry name" value="PHA_synth_III_E"/>
</dbReference>
<keyword evidence="3" id="KW-0583">PHB biosynthesis</keyword>
<feature type="compositionally biased region" description="Low complexity" evidence="4">
    <location>
        <begin position="330"/>
        <end position="355"/>
    </location>
</feature>
<proteinExistence type="predicted"/>
<organism evidence="5 6">
    <name type="scientific">Dyella telluris</name>
    <dbReference type="NCBI Taxonomy" id="2763498"/>
    <lineage>
        <taxon>Bacteria</taxon>
        <taxon>Pseudomonadati</taxon>
        <taxon>Pseudomonadota</taxon>
        <taxon>Gammaproteobacteria</taxon>
        <taxon>Lysobacterales</taxon>
        <taxon>Rhodanobacteraceae</taxon>
        <taxon>Dyella</taxon>
    </lineage>
</organism>
<name>A0A7G8Q277_9GAMM</name>
<keyword evidence="6" id="KW-1185">Reference proteome</keyword>
<evidence type="ECO:0000256" key="2">
    <source>
        <dbReference type="ARBA" id="ARBA00019066"/>
    </source>
</evidence>
<feature type="compositionally biased region" description="Basic and acidic residues" evidence="4">
    <location>
        <begin position="306"/>
        <end position="315"/>
    </location>
</feature>
<dbReference type="GO" id="GO:0042619">
    <property type="term" value="P:poly-hydroxybutyrate biosynthetic process"/>
    <property type="evidence" value="ECO:0007669"/>
    <property type="project" value="UniProtKB-KW"/>
</dbReference>
<dbReference type="AlphaFoldDB" id="A0A7G8Q277"/>
<reference evidence="5 6" key="1">
    <citation type="submission" date="2020-08" db="EMBL/GenBank/DDBJ databases">
        <title>Dyella sp. G9 isolated from forest soil.</title>
        <authorList>
            <person name="Fu J."/>
            <person name="Qiu L."/>
        </authorList>
    </citation>
    <scope>NUCLEOTIDE SEQUENCE [LARGE SCALE GENOMIC DNA]</scope>
    <source>
        <strain evidence="5 6">G9</strain>
    </source>
</reference>
<dbReference type="UniPathway" id="UPA00917"/>
<dbReference type="Pfam" id="PF09712">
    <property type="entry name" value="PHA_synth_III_E"/>
    <property type="match status" value="1"/>
</dbReference>
<comment type="pathway">
    <text evidence="1">Biopolymer metabolism; poly-(R)-3-hydroxybutanoate biosynthesis.</text>
</comment>
<dbReference type="RefSeq" id="WP_187056353.1">
    <property type="nucleotide sequence ID" value="NZ_CP060412.1"/>
</dbReference>
<dbReference type="EMBL" id="CP060412">
    <property type="protein sequence ID" value="QNK00885.1"/>
    <property type="molecule type" value="Genomic_DNA"/>
</dbReference>
<dbReference type="Proteomes" id="UP000515873">
    <property type="component" value="Chromosome"/>
</dbReference>
<sequence>MVDQASDFLKDYQTLAQQSWDAWTRYLQQQAAPASFGAGAPFAGAANTGDDLMARSMAALKGYSDWLQGAASSGLGQAPMDWQQSLQSLFSTLGGQPFGQAFASIDSEAAKSFAQLWQSWMQSSATGAPGMKFDVEHMAAFGYTRERQRLQQALAAAVQDYTEWAGKYQTLIQRANTEGFERLQAKLAELGDSAKQIESLKALYDMWVDAAEEAYGQIALSEEFRHAYGEMVNAQGRVRQLQQQQLDALCRDMGLPTRSEVTALGKRMHELRREVRGQGSTQGSDEIAALRAEVAALRRQLAGKPDASKPVEKKSPPRSSKRAAGESINVGGTKKTAAAVAARKTVARGVTRTRK</sequence>
<evidence type="ECO:0000313" key="5">
    <source>
        <dbReference type="EMBL" id="QNK00885.1"/>
    </source>
</evidence>
<evidence type="ECO:0000313" key="6">
    <source>
        <dbReference type="Proteomes" id="UP000515873"/>
    </source>
</evidence>
<evidence type="ECO:0000256" key="3">
    <source>
        <dbReference type="ARBA" id="ARBA00022752"/>
    </source>
</evidence>
<evidence type="ECO:0000256" key="4">
    <source>
        <dbReference type="SAM" id="MobiDB-lite"/>
    </source>
</evidence>
<gene>
    <name evidence="5" type="ORF">H8F01_17680</name>
</gene>